<feature type="compositionally biased region" description="Low complexity" evidence="8">
    <location>
        <begin position="717"/>
        <end position="730"/>
    </location>
</feature>
<dbReference type="GO" id="GO:0005524">
    <property type="term" value="F:ATP binding"/>
    <property type="evidence" value="ECO:0007669"/>
    <property type="project" value="UniProtKB-KW"/>
</dbReference>
<dbReference type="SUPFAM" id="SSF90123">
    <property type="entry name" value="ABC transporter transmembrane region"/>
    <property type="match status" value="1"/>
</dbReference>
<dbReference type="Pfam" id="PF00664">
    <property type="entry name" value="ABC_membrane"/>
    <property type="match status" value="1"/>
</dbReference>
<feature type="domain" description="Peptidase C39" evidence="12">
    <location>
        <begin position="11"/>
        <end position="134"/>
    </location>
</feature>
<keyword evidence="3" id="KW-0547">Nucleotide-binding</keyword>
<feature type="transmembrane region" description="Helical" evidence="9">
    <location>
        <begin position="166"/>
        <end position="187"/>
    </location>
</feature>
<dbReference type="InterPro" id="IPR017750">
    <property type="entry name" value="ATPase_T1SS"/>
</dbReference>
<evidence type="ECO:0000256" key="7">
    <source>
        <dbReference type="ARBA" id="ARBA00023136"/>
    </source>
</evidence>
<dbReference type="InterPro" id="IPR036640">
    <property type="entry name" value="ABC1_TM_sf"/>
</dbReference>
<accession>A0A369VTK7</accession>
<evidence type="ECO:0000256" key="9">
    <source>
        <dbReference type="SAM" id="Phobius"/>
    </source>
</evidence>
<dbReference type="AlphaFoldDB" id="A0A369VTK7"/>
<evidence type="ECO:0000256" key="4">
    <source>
        <dbReference type="ARBA" id="ARBA00022801"/>
    </source>
</evidence>
<dbReference type="RefSeq" id="WP_114688721.1">
    <property type="nucleotide sequence ID" value="NZ_QQNB01000003.1"/>
</dbReference>
<dbReference type="PANTHER" id="PTHR43394">
    <property type="entry name" value="ATP-DEPENDENT PERMEASE MDL1, MITOCHONDRIAL"/>
    <property type="match status" value="1"/>
</dbReference>
<dbReference type="CDD" id="cd18587">
    <property type="entry name" value="ABC_6TM_LapB_like"/>
    <property type="match status" value="1"/>
</dbReference>
<keyword evidence="4" id="KW-0378">Hydrolase</keyword>
<feature type="transmembrane region" description="Helical" evidence="9">
    <location>
        <begin position="300"/>
        <end position="322"/>
    </location>
</feature>
<dbReference type="GO" id="GO:0016887">
    <property type="term" value="F:ATP hydrolysis activity"/>
    <property type="evidence" value="ECO:0007669"/>
    <property type="project" value="InterPro"/>
</dbReference>
<comment type="caution">
    <text evidence="13">The sequence shown here is derived from an EMBL/GenBank/DDBJ whole genome shotgun (WGS) entry which is preliminary data.</text>
</comment>
<feature type="transmembrane region" description="Helical" evidence="9">
    <location>
        <begin position="199"/>
        <end position="221"/>
    </location>
</feature>
<evidence type="ECO:0000313" key="14">
    <source>
        <dbReference type="Proteomes" id="UP000253918"/>
    </source>
</evidence>
<dbReference type="InterPro" id="IPR003439">
    <property type="entry name" value="ABC_transporter-like_ATP-bd"/>
</dbReference>
<sequence>MNAPLPFPVAQTGAGIDAWLELLTRVARHYRLPVSEQRARLAAQWELAGDADAGIRALARAHGLSVRFAAASALRLSNWRLPLIARLSDGELALVEALDGQGGATVTLAGDRGTANHMPLEALLREATGFVIPRPARSTPDARVDTYIRPFEDHWLRHVLLKDARGYGHVMIASVVTNCLGLAGVLFSMQVYDRVVPAASIPTLTILFLGVLIAIGFDFLLRRLRTNIVDILGKRADLRISDRVFGHALRVTNRARPASTGTFIAQLRDLDQVRDLLTSTTVATVADLPFFLLFVGVLWYIGGVLALVPMAALVLLLVPGLLAQRRLRMLATESMRESSLRNAMLVEAVQGIEDIKALQAEDRFQRQWNHYNAVSGEAQLRLRGLTNTLSVWTQSVQNGVYAAIIFVGAPLVIAHDITTGALVATSILGSRMMAPLSQVTSLLARWQHAKVAMGSLNQIMALPVDAAEADSRIPLPAVQGGFTLRSAVFSYADPNAPPALSVPHLEIAAGEKIAVLGRNGAGKSTLLQGLSGMMQPVSGEVLLDGLALHQIDPADVRRDVGLLTQTSRLFHGTVRENLTLGAPAASDGEIMAALAAVGADGLVRRLRDGLGHVVQEGGRGLSGGQVQALLLARLLLRQPTVMLLDEPTAAMDEATERHFLNSLRAGSRDRTLVIATHRMRVLDVVDRLMVVDNGRVLLDGPKDDVLRTMRGEGRGDATGAAHGTTGKEAA</sequence>
<evidence type="ECO:0000313" key="13">
    <source>
        <dbReference type="EMBL" id="RDE04985.1"/>
    </source>
</evidence>
<dbReference type="PANTHER" id="PTHR43394:SF1">
    <property type="entry name" value="ATP-BINDING CASSETTE SUB-FAMILY B MEMBER 10, MITOCHONDRIAL"/>
    <property type="match status" value="1"/>
</dbReference>
<dbReference type="Gene3D" id="3.90.70.10">
    <property type="entry name" value="Cysteine proteinases"/>
    <property type="match status" value="1"/>
</dbReference>
<evidence type="ECO:0000256" key="2">
    <source>
        <dbReference type="ARBA" id="ARBA00022692"/>
    </source>
</evidence>
<keyword evidence="6 9" id="KW-1133">Transmembrane helix</keyword>
<feature type="domain" description="ABC transporter" evidence="10">
    <location>
        <begin position="484"/>
        <end position="718"/>
    </location>
</feature>
<keyword evidence="14" id="KW-1185">Reference proteome</keyword>
<dbReference type="PROSITE" id="PS50893">
    <property type="entry name" value="ABC_TRANSPORTER_2"/>
    <property type="match status" value="1"/>
</dbReference>
<dbReference type="PROSITE" id="PS50929">
    <property type="entry name" value="ABC_TM1F"/>
    <property type="match status" value="1"/>
</dbReference>
<proteinExistence type="predicted"/>
<evidence type="ECO:0000259" key="11">
    <source>
        <dbReference type="PROSITE" id="PS50929"/>
    </source>
</evidence>
<evidence type="ECO:0000256" key="5">
    <source>
        <dbReference type="ARBA" id="ARBA00022840"/>
    </source>
</evidence>
<keyword evidence="7 9" id="KW-0472">Membrane</keyword>
<dbReference type="InterPro" id="IPR039421">
    <property type="entry name" value="Type_1_exporter"/>
</dbReference>
<keyword evidence="5" id="KW-0067">ATP-binding</keyword>
<dbReference type="GO" id="GO:0015421">
    <property type="term" value="F:ABC-type oligopeptide transporter activity"/>
    <property type="evidence" value="ECO:0007669"/>
    <property type="project" value="TreeGrafter"/>
</dbReference>
<keyword evidence="2 9" id="KW-0812">Transmembrane</keyword>
<dbReference type="InterPro" id="IPR003593">
    <property type="entry name" value="AAA+_ATPase"/>
</dbReference>
<dbReference type="GO" id="GO:0005886">
    <property type="term" value="C:plasma membrane"/>
    <property type="evidence" value="ECO:0007669"/>
    <property type="project" value="UniProtKB-SubCell"/>
</dbReference>
<dbReference type="Pfam" id="PF00005">
    <property type="entry name" value="ABC_tran"/>
    <property type="match status" value="1"/>
</dbReference>
<evidence type="ECO:0000259" key="12">
    <source>
        <dbReference type="PROSITE" id="PS50990"/>
    </source>
</evidence>
<dbReference type="GO" id="GO:0008233">
    <property type="term" value="F:peptidase activity"/>
    <property type="evidence" value="ECO:0007669"/>
    <property type="project" value="InterPro"/>
</dbReference>
<evidence type="ECO:0000256" key="8">
    <source>
        <dbReference type="SAM" id="MobiDB-lite"/>
    </source>
</evidence>
<dbReference type="SUPFAM" id="SSF52540">
    <property type="entry name" value="P-loop containing nucleoside triphosphate hydrolases"/>
    <property type="match status" value="1"/>
</dbReference>
<dbReference type="NCBIfam" id="TIGR03375">
    <property type="entry name" value="type_I_sec_LssB"/>
    <property type="match status" value="1"/>
</dbReference>
<dbReference type="OrthoDB" id="9787557at2"/>
<organism evidence="13 14">
    <name type="scientific">Sphingomonas aracearum</name>
    <dbReference type="NCBI Taxonomy" id="2283317"/>
    <lineage>
        <taxon>Bacteria</taxon>
        <taxon>Pseudomonadati</taxon>
        <taxon>Pseudomonadota</taxon>
        <taxon>Alphaproteobacteria</taxon>
        <taxon>Sphingomonadales</taxon>
        <taxon>Sphingomonadaceae</taxon>
        <taxon>Sphingomonas</taxon>
    </lineage>
</organism>
<dbReference type="GO" id="GO:0006508">
    <property type="term" value="P:proteolysis"/>
    <property type="evidence" value="ECO:0007669"/>
    <property type="project" value="InterPro"/>
</dbReference>
<dbReference type="EMBL" id="QQNB01000003">
    <property type="protein sequence ID" value="RDE04985.1"/>
    <property type="molecule type" value="Genomic_DNA"/>
</dbReference>
<comment type="subcellular location">
    <subcellularLocation>
        <location evidence="1">Cell membrane</location>
        <topology evidence="1">Multi-pass membrane protein</topology>
    </subcellularLocation>
</comment>
<gene>
    <name evidence="13" type="ORF">DVW87_15640</name>
</gene>
<dbReference type="InterPro" id="IPR005074">
    <property type="entry name" value="Peptidase_C39"/>
</dbReference>
<protein>
    <submittedName>
        <fullName evidence="13">Type I secretion system permease/ATPase</fullName>
    </submittedName>
</protein>
<evidence type="ECO:0000259" key="10">
    <source>
        <dbReference type="PROSITE" id="PS50893"/>
    </source>
</evidence>
<dbReference type="InterPro" id="IPR027417">
    <property type="entry name" value="P-loop_NTPase"/>
</dbReference>
<dbReference type="SMART" id="SM00382">
    <property type="entry name" value="AAA"/>
    <property type="match status" value="1"/>
</dbReference>
<dbReference type="InterPro" id="IPR011527">
    <property type="entry name" value="ABC1_TM_dom"/>
</dbReference>
<reference evidence="13 14" key="1">
    <citation type="submission" date="2018-07" db="EMBL/GenBank/DDBJ databases">
        <title>a novel species of Sphingomonas isolated from the rhizosphere soil of Araceae plant.</title>
        <authorList>
            <person name="Zhiyong W."/>
            <person name="Qinglan Z."/>
            <person name="Zhiwei F."/>
            <person name="Ding X."/>
            <person name="Gejiao W."/>
            <person name="Shixue Z."/>
        </authorList>
    </citation>
    <scope>NUCLEOTIDE SEQUENCE [LARGE SCALE GENOMIC DNA]</scope>
    <source>
        <strain evidence="13 14">WZY 27</strain>
    </source>
</reference>
<evidence type="ECO:0000256" key="6">
    <source>
        <dbReference type="ARBA" id="ARBA00022989"/>
    </source>
</evidence>
<evidence type="ECO:0000256" key="1">
    <source>
        <dbReference type="ARBA" id="ARBA00004651"/>
    </source>
</evidence>
<dbReference type="Gene3D" id="1.20.1560.10">
    <property type="entry name" value="ABC transporter type 1, transmembrane domain"/>
    <property type="match status" value="1"/>
</dbReference>
<name>A0A369VTK7_9SPHN</name>
<feature type="region of interest" description="Disordered" evidence="8">
    <location>
        <begin position="708"/>
        <end position="730"/>
    </location>
</feature>
<evidence type="ECO:0000256" key="3">
    <source>
        <dbReference type="ARBA" id="ARBA00022741"/>
    </source>
</evidence>
<dbReference type="Gene3D" id="3.40.50.300">
    <property type="entry name" value="P-loop containing nucleotide triphosphate hydrolases"/>
    <property type="match status" value="1"/>
</dbReference>
<feature type="domain" description="ABC transmembrane type-1" evidence="11">
    <location>
        <begin position="170"/>
        <end position="448"/>
    </location>
</feature>
<dbReference type="PROSITE" id="PS50990">
    <property type="entry name" value="PEPTIDASE_C39"/>
    <property type="match status" value="1"/>
</dbReference>
<dbReference type="Proteomes" id="UP000253918">
    <property type="component" value="Unassembled WGS sequence"/>
</dbReference>